<name>A0A318U8Y1_9BACL</name>
<dbReference type="InterPro" id="IPR011856">
    <property type="entry name" value="tRNA_endonuc-like_dom_sf"/>
</dbReference>
<dbReference type="PANTHER" id="PTHR30015:SF7">
    <property type="entry name" value="TYPE IV METHYL-DIRECTED RESTRICTION ENZYME ECOKMRR"/>
    <property type="match status" value="1"/>
</dbReference>
<gene>
    <name evidence="2" type="ORF">BJ095_102235</name>
</gene>
<dbReference type="SUPFAM" id="SSF52980">
    <property type="entry name" value="Restriction endonuclease-like"/>
    <property type="match status" value="1"/>
</dbReference>
<dbReference type="GO" id="GO:0003677">
    <property type="term" value="F:DNA binding"/>
    <property type="evidence" value="ECO:0007669"/>
    <property type="project" value="InterPro"/>
</dbReference>
<keyword evidence="3" id="KW-1185">Reference proteome</keyword>
<protein>
    <submittedName>
        <fullName evidence="2">Restriction system protein</fullName>
    </submittedName>
</protein>
<comment type="caution">
    <text evidence="2">The sequence shown here is derived from an EMBL/GenBank/DDBJ whole genome shotgun (WGS) entry which is preliminary data.</text>
</comment>
<organism evidence="2 3">
    <name type="scientific">Ureibacillus chungkukjangi</name>
    <dbReference type="NCBI Taxonomy" id="1202712"/>
    <lineage>
        <taxon>Bacteria</taxon>
        <taxon>Bacillati</taxon>
        <taxon>Bacillota</taxon>
        <taxon>Bacilli</taxon>
        <taxon>Bacillales</taxon>
        <taxon>Caryophanaceae</taxon>
        <taxon>Ureibacillus</taxon>
    </lineage>
</organism>
<proteinExistence type="predicted"/>
<dbReference type="RefSeq" id="WP_107931690.1">
    <property type="nucleotide sequence ID" value="NZ_PYWJ01000001.1"/>
</dbReference>
<dbReference type="InterPro" id="IPR052906">
    <property type="entry name" value="Type_IV_Methyl-Rstrct_Enzyme"/>
</dbReference>
<accession>A0A318U8Y1</accession>
<dbReference type="GO" id="GO:0009307">
    <property type="term" value="P:DNA restriction-modification system"/>
    <property type="evidence" value="ECO:0007669"/>
    <property type="project" value="InterPro"/>
</dbReference>
<dbReference type="Proteomes" id="UP000247416">
    <property type="component" value="Unassembled WGS sequence"/>
</dbReference>
<dbReference type="PANTHER" id="PTHR30015">
    <property type="entry name" value="MRR RESTRICTION SYSTEM PROTEIN"/>
    <property type="match status" value="1"/>
</dbReference>
<sequence length="185" mass="21353">MNSQEKLYATLALGLYHRFRKDKCDNCNYNIGEYLEDPYAFEDFVALVMQKILGGRTEVTKKSGDGGIDIIHTTANEKLLVQVKCFAPSIKVDYKAIAILHSNMVKENVKAGYFVTTSDYNPKAIKYAEGTNIKLINGTELAEYWLEHKQSWLISREKKPFMERLFEEVDKWFKEFIGGFTLKNK</sequence>
<feature type="domain" description="Restriction endonuclease type IV Mrr" evidence="1">
    <location>
        <begin position="37"/>
        <end position="144"/>
    </location>
</feature>
<evidence type="ECO:0000259" key="1">
    <source>
        <dbReference type="Pfam" id="PF04471"/>
    </source>
</evidence>
<dbReference type="EMBL" id="QJTJ01000002">
    <property type="protein sequence ID" value="PYF08469.1"/>
    <property type="molecule type" value="Genomic_DNA"/>
</dbReference>
<dbReference type="OrthoDB" id="9803736at2"/>
<reference evidence="2 3" key="1">
    <citation type="submission" date="2018-06" db="EMBL/GenBank/DDBJ databases">
        <title>Genomic Encyclopedia of Archaeal and Bacterial Type Strains, Phase II (KMG-II): from individual species to whole genera.</title>
        <authorList>
            <person name="Goeker M."/>
        </authorList>
    </citation>
    <scope>NUCLEOTIDE SEQUENCE [LARGE SCALE GENOMIC DNA]</scope>
    <source>
        <strain evidence="2 3">KACC 16626</strain>
    </source>
</reference>
<dbReference type="AlphaFoldDB" id="A0A318U8Y1"/>
<evidence type="ECO:0000313" key="2">
    <source>
        <dbReference type="EMBL" id="PYF08469.1"/>
    </source>
</evidence>
<dbReference type="Pfam" id="PF04471">
    <property type="entry name" value="Mrr_cat"/>
    <property type="match status" value="1"/>
</dbReference>
<evidence type="ECO:0000313" key="3">
    <source>
        <dbReference type="Proteomes" id="UP000247416"/>
    </source>
</evidence>
<dbReference type="GO" id="GO:0015666">
    <property type="term" value="F:restriction endodeoxyribonuclease activity"/>
    <property type="evidence" value="ECO:0007669"/>
    <property type="project" value="TreeGrafter"/>
</dbReference>
<dbReference type="InterPro" id="IPR011335">
    <property type="entry name" value="Restrct_endonuc-II-like"/>
</dbReference>
<dbReference type="Gene3D" id="3.40.1350.10">
    <property type="match status" value="1"/>
</dbReference>
<dbReference type="InterPro" id="IPR007560">
    <property type="entry name" value="Restrct_endonuc_IV_Mrr"/>
</dbReference>